<feature type="transmembrane region" description="Helical" evidence="1">
    <location>
        <begin position="161"/>
        <end position="181"/>
    </location>
</feature>
<keyword evidence="1" id="KW-1133">Transmembrane helix</keyword>
<name>A0ABR9QGD4_9BACI</name>
<comment type="caution">
    <text evidence="2">The sequence shown here is derived from an EMBL/GenBank/DDBJ whole genome shotgun (WGS) entry which is preliminary data.</text>
</comment>
<feature type="transmembrane region" description="Helical" evidence="1">
    <location>
        <begin position="90"/>
        <end position="106"/>
    </location>
</feature>
<dbReference type="Proteomes" id="UP001516662">
    <property type="component" value="Unassembled WGS sequence"/>
</dbReference>
<evidence type="ECO:0000256" key="1">
    <source>
        <dbReference type="SAM" id="Phobius"/>
    </source>
</evidence>
<gene>
    <name evidence="2" type="ORF">IMZ08_05550</name>
</gene>
<dbReference type="EMBL" id="JADCLJ010000011">
    <property type="protein sequence ID" value="MBE4907528.1"/>
    <property type="molecule type" value="Genomic_DNA"/>
</dbReference>
<evidence type="ECO:0000313" key="2">
    <source>
        <dbReference type="EMBL" id="MBE4907528.1"/>
    </source>
</evidence>
<feature type="transmembrane region" description="Helical" evidence="1">
    <location>
        <begin position="50"/>
        <end position="69"/>
    </location>
</feature>
<feature type="transmembrane region" description="Helical" evidence="1">
    <location>
        <begin position="27"/>
        <end position="44"/>
    </location>
</feature>
<protein>
    <submittedName>
        <fullName evidence="2">Uncharacterized protein</fullName>
    </submittedName>
</protein>
<proteinExistence type="predicted"/>
<sequence length="256" mass="30125">MNQIPPYRRNRAYITQFTSTQLHLRNPYVVAFFSFAYPGFGHLLQHKYLAAYILILWELFINNLANVNLCIHYSMIGDFETAKEVINERWLMLYVGIYMLGIWDSYRTTVELNRQYILADREDAPVLPIVLGSFGINYLDKRKPWVALSWSALVPGLGHLYIHRIITGFFIFGYTVAILYYGHIPLGIKYSMLGDFEKAKEVLDIQWLLYLPSIYLFIIYDAYTSCVELNKLTEKELSKFLRLNYQHPNFEFPVKD</sequence>
<accession>A0ABR9QGD4</accession>
<keyword evidence="1" id="KW-0812">Transmembrane</keyword>
<organism evidence="2 3">
    <name type="scientific">Litchfieldia luteola</name>
    <dbReference type="NCBI Taxonomy" id="682179"/>
    <lineage>
        <taxon>Bacteria</taxon>
        <taxon>Bacillati</taxon>
        <taxon>Bacillota</taxon>
        <taxon>Bacilli</taxon>
        <taxon>Bacillales</taxon>
        <taxon>Bacillaceae</taxon>
        <taxon>Litchfieldia</taxon>
    </lineage>
</organism>
<keyword evidence="3" id="KW-1185">Reference proteome</keyword>
<dbReference type="RefSeq" id="WP_193535007.1">
    <property type="nucleotide sequence ID" value="NZ_JADCLJ010000011.1"/>
</dbReference>
<evidence type="ECO:0000313" key="3">
    <source>
        <dbReference type="Proteomes" id="UP001516662"/>
    </source>
</evidence>
<keyword evidence="1" id="KW-0472">Membrane</keyword>
<reference evidence="2 3" key="1">
    <citation type="submission" date="2020-10" db="EMBL/GenBank/DDBJ databases">
        <title>Bacillus sp. HD4P25, an endophyte from a halophyte.</title>
        <authorList>
            <person name="Sun J.-Q."/>
        </authorList>
    </citation>
    <scope>NUCLEOTIDE SEQUENCE [LARGE SCALE GENOMIC DNA]</scope>
    <source>
        <strain evidence="2 3">YIM 93174</strain>
    </source>
</reference>